<evidence type="ECO:0000256" key="1">
    <source>
        <dbReference type="SAM" id="MobiDB-lite"/>
    </source>
</evidence>
<dbReference type="KEGG" id="smo:SELMODRAFT_411784"/>
<evidence type="ECO:0000313" key="2">
    <source>
        <dbReference type="EMBL" id="EFJ27838.1"/>
    </source>
</evidence>
<organism evidence="3">
    <name type="scientific">Selaginella moellendorffii</name>
    <name type="common">Spikemoss</name>
    <dbReference type="NCBI Taxonomy" id="88036"/>
    <lineage>
        <taxon>Eukaryota</taxon>
        <taxon>Viridiplantae</taxon>
        <taxon>Streptophyta</taxon>
        <taxon>Embryophyta</taxon>
        <taxon>Tracheophyta</taxon>
        <taxon>Lycopodiopsida</taxon>
        <taxon>Selaginellales</taxon>
        <taxon>Selaginellaceae</taxon>
        <taxon>Selaginella</taxon>
    </lineage>
</organism>
<evidence type="ECO:0000313" key="3">
    <source>
        <dbReference type="Proteomes" id="UP000001514"/>
    </source>
</evidence>
<feature type="compositionally biased region" description="Polar residues" evidence="1">
    <location>
        <begin position="208"/>
        <end position="223"/>
    </location>
</feature>
<accession>D8RJ12</accession>
<dbReference type="HOGENOM" id="CLU_1043525_0_0_1"/>
<dbReference type="AlphaFoldDB" id="D8RJ12"/>
<name>D8RJ12_SELML</name>
<dbReference type="InParanoid" id="D8RJ12"/>
<dbReference type="Proteomes" id="UP000001514">
    <property type="component" value="Unassembled WGS sequence"/>
</dbReference>
<protein>
    <submittedName>
        <fullName evidence="2">Uncharacterized protein</fullName>
    </submittedName>
</protein>
<gene>
    <name evidence="2" type="ORF">SELMODRAFT_411784</name>
</gene>
<dbReference type="Gramene" id="EFJ27838">
    <property type="protein sequence ID" value="EFJ27838"/>
    <property type="gene ID" value="SELMODRAFT_411784"/>
</dbReference>
<feature type="region of interest" description="Disordered" evidence="1">
    <location>
        <begin position="193"/>
        <end position="223"/>
    </location>
</feature>
<dbReference type="EMBL" id="GL377581">
    <property type="protein sequence ID" value="EFJ27838.1"/>
    <property type="molecule type" value="Genomic_DNA"/>
</dbReference>
<reference evidence="2 3" key="1">
    <citation type="journal article" date="2011" name="Science">
        <title>The Selaginella genome identifies genetic changes associated with the evolution of vascular plants.</title>
        <authorList>
            <person name="Banks J.A."/>
            <person name="Nishiyama T."/>
            <person name="Hasebe M."/>
            <person name="Bowman J.L."/>
            <person name="Gribskov M."/>
            <person name="dePamphilis C."/>
            <person name="Albert V.A."/>
            <person name="Aono N."/>
            <person name="Aoyama T."/>
            <person name="Ambrose B.A."/>
            <person name="Ashton N.W."/>
            <person name="Axtell M.J."/>
            <person name="Barker E."/>
            <person name="Barker M.S."/>
            <person name="Bennetzen J.L."/>
            <person name="Bonawitz N.D."/>
            <person name="Chapple C."/>
            <person name="Cheng C."/>
            <person name="Correa L.G."/>
            <person name="Dacre M."/>
            <person name="DeBarry J."/>
            <person name="Dreyer I."/>
            <person name="Elias M."/>
            <person name="Engstrom E.M."/>
            <person name="Estelle M."/>
            <person name="Feng L."/>
            <person name="Finet C."/>
            <person name="Floyd S.K."/>
            <person name="Frommer W.B."/>
            <person name="Fujita T."/>
            <person name="Gramzow L."/>
            <person name="Gutensohn M."/>
            <person name="Harholt J."/>
            <person name="Hattori M."/>
            <person name="Heyl A."/>
            <person name="Hirai T."/>
            <person name="Hiwatashi Y."/>
            <person name="Ishikawa M."/>
            <person name="Iwata M."/>
            <person name="Karol K.G."/>
            <person name="Koehler B."/>
            <person name="Kolukisaoglu U."/>
            <person name="Kubo M."/>
            <person name="Kurata T."/>
            <person name="Lalonde S."/>
            <person name="Li K."/>
            <person name="Li Y."/>
            <person name="Litt A."/>
            <person name="Lyons E."/>
            <person name="Manning G."/>
            <person name="Maruyama T."/>
            <person name="Michael T.P."/>
            <person name="Mikami K."/>
            <person name="Miyazaki S."/>
            <person name="Morinaga S."/>
            <person name="Murata T."/>
            <person name="Mueller-Roeber B."/>
            <person name="Nelson D.R."/>
            <person name="Obara M."/>
            <person name="Oguri Y."/>
            <person name="Olmstead R.G."/>
            <person name="Onodera N."/>
            <person name="Petersen B.L."/>
            <person name="Pils B."/>
            <person name="Prigge M."/>
            <person name="Rensing S.A."/>
            <person name="Riano-Pachon D.M."/>
            <person name="Roberts A.W."/>
            <person name="Sato Y."/>
            <person name="Scheller H.V."/>
            <person name="Schulz B."/>
            <person name="Schulz C."/>
            <person name="Shakirov E.V."/>
            <person name="Shibagaki N."/>
            <person name="Shinohara N."/>
            <person name="Shippen D.E."/>
            <person name="Soerensen I."/>
            <person name="Sotooka R."/>
            <person name="Sugimoto N."/>
            <person name="Sugita M."/>
            <person name="Sumikawa N."/>
            <person name="Tanurdzic M."/>
            <person name="Theissen G."/>
            <person name="Ulvskov P."/>
            <person name="Wakazuki S."/>
            <person name="Weng J.K."/>
            <person name="Willats W.W."/>
            <person name="Wipf D."/>
            <person name="Wolf P.G."/>
            <person name="Yang L."/>
            <person name="Zimmer A.D."/>
            <person name="Zhu Q."/>
            <person name="Mitros T."/>
            <person name="Hellsten U."/>
            <person name="Loque D."/>
            <person name="Otillar R."/>
            <person name="Salamov A."/>
            <person name="Schmutz J."/>
            <person name="Shapiro H."/>
            <person name="Lindquist E."/>
            <person name="Lucas S."/>
            <person name="Rokhsar D."/>
            <person name="Grigoriev I.V."/>
        </authorList>
    </citation>
    <scope>NUCLEOTIDE SEQUENCE [LARGE SCALE GENOMIC DNA]</scope>
</reference>
<sequence length="267" mass="29639">MAADDVAEPEFLPGLDVSGGKVVPNILWETFPTQQWLMKPGTNQLWMGSTEREALAASTHCSNRPSLTTTSSPDRSEDMLKLLFHCWILDYFYPIVGFLYEKNTIHYLQDELRWNRYSSLQLVAQTQLHRLPQRTALEQLGRSRTSNFSSWSPAESCPRAESLPTRRVALHEAIVRQACESARFIRLSTPSTSAAASPITGRRHLSPPGTQEQNRSLHSQGSDGSFNSVVSASLVFGLDSAQSFALANHEPGTCIAAVSQRDQVPRP</sequence>
<proteinExistence type="predicted"/>
<keyword evidence="3" id="KW-1185">Reference proteome</keyword>